<dbReference type="Gene3D" id="1.20.1600.10">
    <property type="entry name" value="Outer membrane efflux proteins (OEP)"/>
    <property type="match status" value="1"/>
</dbReference>
<evidence type="ECO:0000256" key="7">
    <source>
        <dbReference type="ARBA" id="ARBA00023237"/>
    </source>
</evidence>
<sequence length="434" mass="48002">MHYRSVIPVIAGCLFTANVFAADLMQTYMEALANDPQYASARAALMAGQEKSTQGLSKLLPNLNASGSYGRNYLEGLDYTENKYTIALTQPIFNWANFQNYANSKLEVSISEAQFAQAQQDLMMRVAQAYFDVLTAQDVLTFAQAQKAAVAQQLEQAKRSFEIGTVTITDTHEAEARYNLAESDEIAAINDLEVKRTALEQIIGHPPGVLDPLKKGVTLSAPEPNVMSSWVNSAENQNYQVVQYRLSHEMAKRNIEINKAGHYPTVDLVASYNHTDHAQYMIDSNGGIRDYNTSKMVGVQWNIPIFSGFGVTSKVKESIALEDKARNDLEASRRSAAQLARQSYLGVNSGLSQVKALEAAEVSSLSSLESNKLGYEVGVRINIDVLNAEQQVFMTRRDLTQARNNTIINGLRLKQAAGTLNEDDLKRVNMLLQK</sequence>
<keyword evidence="7" id="KW-0998">Cell outer membrane</keyword>
<accession>A0A9E9NR11</accession>
<dbReference type="InterPro" id="IPR003423">
    <property type="entry name" value="OMP_efflux"/>
</dbReference>
<dbReference type="EMBL" id="CP098251">
    <property type="protein sequence ID" value="WAV91188.1"/>
    <property type="molecule type" value="Genomic_DNA"/>
</dbReference>
<dbReference type="Proteomes" id="UP001164819">
    <property type="component" value="Chromosome"/>
</dbReference>
<dbReference type="Pfam" id="PF02321">
    <property type="entry name" value="OEP"/>
    <property type="match status" value="2"/>
</dbReference>
<organism evidence="8">
    <name type="scientific">Oxalobacter aliiformigenes</name>
    <dbReference type="NCBI Taxonomy" id="2946593"/>
    <lineage>
        <taxon>Bacteria</taxon>
        <taxon>Pseudomonadati</taxon>
        <taxon>Pseudomonadota</taxon>
        <taxon>Betaproteobacteria</taxon>
        <taxon>Burkholderiales</taxon>
        <taxon>Oxalobacteraceae</taxon>
        <taxon>Oxalobacter</taxon>
    </lineage>
</organism>
<keyword evidence="4" id="KW-1134">Transmembrane beta strand</keyword>
<evidence type="ECO:0000256" key="2">
    <source>
        <dbReference type="ARBA" id="ARBA00007613"/>
    </source>
</evidence>
<dbReference type="GO" id="GO:1990281">
    <property type="term" value="C:efflux pump complex"/>
    <property type="evidence" value="ECO:0007669"/>
    <property type="project" value="TreeGrafter"/>
</dbReference>
<dbReference type="NCBIfam" id="TIGR01844">
    <property type="entry name" value="type_I_sec_TolC"/>
    <property type="match status" value="1"/>
</dbReference>
<gene>
    <name evidence="8" type="ORF">NB646_10395</name>
</gene>
<dbReference type="SUPFAM" id="SSF56954">
    <property type="entry name" value="Outer membrane efflux proteins (OEP)"/>
    <property type="match status" value="1"/>
</dbReference>
<name>A0A9E9NR11_9BURK</name>
<dbReference type="PANTHER" id="PTHR30026">
    <property type="entry name" value="OUTER MEMBRANE PROTEIN TOLC"/>
    <property type="match status" value="1"/>
</dbReference>
<keyword evidence="6" id="KW-0472">Membrane</keyword>
<proteinExistence type="inferred from homology"/>
<evidence type="ECO:0000313" key="8">
    <source>
        <dbReference type="EMBL" id="WAV91188.1"/>
    </source>
</evidence>
<dbReference type="GO" id="GO:0009279">
    <property type="term" value="C:cell outer membrane"/>
    <property type="evidence" value="ECO:0007669"/>
    <property type="project" value="UniProtKB-SubCell"/>
</dbReference>
<evidence type="ECO:0000256" key="4">
    <source>
        <dbReference type="ARBA" id="ARBA00022452"/>
    </source>
</evidence>
<reference evidence="8" key="1">
    <citation type="journal article" date="2022" name="Front. Microbiol.">
        <title>New perspectives on an old grouping: The genomic and phenotypic variability of Oxalobacter formigenes and the implications for calcium oxalate stone prevention.</title>
        <authorList>
            <person name="Chmiel J.A."/>
            <person name="Carr C."/>
            <person name="Stuivenberg G.A."/>
            <person name="Venema R."/>
            <person name="Chanyi R.M."/>
            <person name="Al K.F."/>
            <person name="Giguere D."/>
            <person name="Say H."/>
            <person name="Akouris P.P."/>
            <person name="Dominguez Romero S.A."/>
            <person name="Kwong A."/>
            <person name="Tai V."/>
            <person name="Koval S.F."/>
            <person name="Razvi H."/>
            <person name="Bjazevic J."/>
            <person name="Burton J.P."/>
        </authorList>
    </citation>
    <scope>NUCLEOTIDE SEQUENCE</scope>
    <source>
        <strain evidence="8">OxK</strain>
    </source>
</reference>
<dbReference type="RefSeq" id="WP_269283392.1">
    <property type="nucleotide sequence ID" value="NZ_CP098251.1"/>
</dbReference>
<comment type="subcellular location">
    <subcellularLocation>
        <location evidence="1">Cell outer membrane</location>
    </subcellularLocation>
</comment>
<evidence type="ECO:0000256" key="6">
    <source>
        <dbReference type="ARBA" id="ARBA00023136"/>
    </source>
</evidence>
<dbReference type="GO" id="GO:0015288">
    <property type="term" value="F:porin activity"/>
    <property type="evidence" value="ECO:0007669"/>
    <property type="project" value="TreeGrafter"/>
</dbReference>
<comment type="similarity">
    <text evidence="2">Belongs to the outer membrane factor (OMF) (TC 1.B.17) family.</text>
</comment>
<evidence type="ECO:0000256" key="3">
    <source>
        <dbReference type="ARBA" id="ARBA00022448"/>
    </source>
</evidence>
<dbReference type="PANTHER" id="PTHR30026:SF20">
    <property type="entry name" value="OUTER MEMBRANE PROTEIN TOLC"/>
    <property type="match status" value="1"/>
</dbReference>
<dbReference type="GO" id="GO:0015562">
    <property type="term" value="F:efflux transmembrane transporter activity"/>
    <property type="evidence" value="ECO:0007669"/>
    <property type="project" value="InterPro"/>
</dbReference>
<dbReference type="AlphaFoldDB" id="A0A9E9NR11"/>
<evidence type="ECO:0000256" key="1">
    <source>
        <dbReference type="ARBA" id="ARBA00004442"/>
    </source>
</evidence>
<protein>
    <submittedName>
        <fullName evidence="8">TolC family outer membrane protein</fullName>
    </submittedName>
</protein>
<evidence type="ECO:0000256" key="5">
    <source>
        <dbReference type="ARBA" id="ARBA00022692"/>
    </source>
</evidence>
<dbReference type="InterPro" id="IPR051906">
    <property type="entry name" value="TolC-like"/>
</dbReference>
<dbReference type="InterPro" id="IPR010130">
    <property type="entry name" value="T1SS_OMP_TolC"/>
</dbReference>
<keyword evidence="3" id="KW-0813">Transport</keyword>
<keyword evidence="5" id="KW-0812">Transmembrane</keyword>